<evidence type="ECO:0000313" key="5">
    <source>
        <dbReference type="Proteomes" id="UP000076420"/>
    </source>
</evidence>
<dbReference type="Pfam" id="PF24784">
    <property type="entry name" value="Temptin_C"/>
    <property type="match status" value="1"/>
</dbReference>
<dbReference type="OrthoDB" id="129121at2759"/>
<evidence type="ECO:0000259" key="3">
    <source>
        <dbReference type="Pfam" id="PF24784"/>
    </source>
</evidence>
<reference evidence="4" key="1">
    <citation type="submission" date="2020-05" db="UniProtKB">
        <authorList>
            <consortium name="EnsemblMetazoa"/>
        </authorList>
    </citation>
    <scope>IDENTIFICATION</scope>
    <source>
        <strain evidence="4">BB02</strain>
    </source>
</reference>
<dbReference type="AlphaFoldDB" id="A0A2C9JLL5"/>
<dbReference type="InterPro" id="IPR057626">
    <property type="entry name" value="S-S_Temptin"/>
</dbReference>
<dbReference type="InterPro" id="IPR036939">
    <property type="entry name" value="Cu2_ascorb_mOase_N_sf"/>
</dbReference>
<dbReference type="Proteomes" id="UP000076420">
    <property type="component" value="Unassembled WGS sequence"/>
</dbReference>
<dbReference type="PANTHER" id="PTHR34737">
    <property type="entry name" value="EF-HAND DOMAIN-CONTAINING PROTEIN"/>
    <property type="match status" value="1"/>
</dbReference>
<dbReference type="EnsemblMetazoa" id="BGLB004413-RB">
    <property type="protein sequence ID" value="BGLB004413-PB"/>
    <property type="gene ID" value="BGLB004413"/>
</dbReference>
<evidence type="ECO:0000259" key="2">
    <source>
        <dbReference type="Pfam" id="PF01082"/>
    </source>
</evidence>
<evidence type="ECO:0000256" key="1">
    <source>
        <dbReference type="SAM" id="SignalP"/>
    </source>
</evidence>
<proteinExistence type="predicted"/>
<protein>
    <submittedName>
        <fullName evidence="4">Uncharacterized protein</fullName>
    </submittedName>
</protein>
<accession>A0A2C9JLL5</accession>
<feature type="signal peptide" evidence="1">
    <location>
        <begin position="1"/>
        <end position="19"/>
    </location>
</feature>
<dbReference type="InterPro" id="IPR000323">
    <property type="entry name" value="Cu2_ascorb_mOase_N"/>
</dbReference>
<feature type="domain" description="Temptin Cys/Cys disulfide" evidence="3">
    <location>
        <begin position="19"/>
        <end position="115"/>
    </location>
</feature>
<feature type="chain" id="PRO_5012722580" evidence="1">
    <location>
        <begin position="20"/>
        <end position="389"/>
    </location>
</feature>
<dbReference type="GO" id="GO:0016715">
    <property type="term" value="F:oxidoreductase activity, acting on paired donors, with incorporation or reduction of molecular oxygen, reduced ascorbate as one donor, and incorporation of one atom of oxygen"/>
    <property type="evidence" value="ECO:0007669"/>
    <property type="project" value="InterPro"/>
</dbReference>
<sequence length="389" mass="44055">MIATLRLILIGTCFHIAIAYKIYQQRIPNGDAVPHPCKPNNIWEGVGHFLDEGAGYRNPFGLDFEMEGKKWTSVLCRKDSDGDGMTNGQELGDPDCVWQENKLPSRLKNISHPGICDPYDSPFCKAKKITNPKYQTQMEWLEDECQADHFTCTGIDATDVQTVNMTVNNDTKVPAKETIYMCQIFNFEQMAAHGDYHVIAVQPILDNRYVIHHIVLFGCTDDEVATPEPFECGMSASHKCSRVISIWTVGLSGDCFHPQTGITIGNKGYKRIAVELHWNNPDARPDWKDSSGMMLHFTPNKRQYEASFMITGHEHFILPPLQPSVVIKSTCPSACTRKMLVKPVWITLAWNHMHYAGIVTVLRKNCYFTSKVLLLYYEGIGNVLVRYCL</sequence>
<dbReference type="GO" id="GO:0005507">
    <property type="term" value="F:copper ion binding"/>
    <property type="evidence" value="ECO:0007669"/>
    <property type="project" value="InterPro"/>
</dbReference>
<dbReference type="Gene3D" id="2.60.120.310">
    <property type="entry name" value="Copper type II, ascorbate-dependent monooxygenase, N-terminal domain"/>
    <property type="match status" value="1"/>
</dbReference>
<dbReference type="KEGG" id="bgt:106059106"/>
<dbReference type="InterPro" id="IPR008977">
    <property type="entry name" value="PHM/PNGase_F_dom_sf"/>
</dbReference>
<feature type="domain" description="Copper type II ascorbate-dependent monooxygenase N-terminal" evidence="2">
    <location>
        <begin position="167"/>
        <end position="283"/>
    </location>
</feature>
<dbReference type="SUPFAM" id="SSF49742">
    <property type="entry name" value="PHM/PNGase F"/>
    <property type="match status" value="1"/>
</dbReference>
<organism evidence="4 5">
    <name type="scientific">Biomphalaria glabrata</name>
    <name type="common">Bloodfluke planorb</name>
    <name type="synonym">Freshwater snail</name>
    <dbReference type="NCBI Taxonomy" id="6526"/>
    <lineage>
        <taxon>Eukaryota</taxon>
        <taxon>Metazoa</taxon>
        <taxon>Spiralia</taxon>
        <taxon>Lophotrochozoa</taxon>
        <taxon>Mollusca</taxon>
        <taxon>Gastropoda</taxon>
        <taxon>Heterobranchia</taxon>
        <taxon>Euthyneura</taxon>
        <taxon>Panpulmonata</taxon>
        <taxon>Hygrophila</taxon>
        <taxon>Lymnaeoidea</taxon>
        <taxon>Planorbidae</taxon>
        <taxon>Biomphalaria</taxon>
    </lineage>
</organism>
<dbReference type="VEuPathDB" id="VectorBase:BGLAX_035537"/>
<dbReference type="VEuPathDB" id="VectorBase:BGLB004413"/>
<dbReference type="PANTHER" id="PTHR34737:SF2">
    <property type="entry name" value="EF-HAND DOMAIN-CONTAINING PROTEIN"/>
    <property type="match status" value="1"/>
</dbReference>
<keyword evidence="1" id="KW-0732">Signal</keyword>
<gene>
    <name evidence="4" type="primary">106059106</name>
</gene>
<dbReference type="InterPro" id="IPR055313">
    <property type="entry name" value="Temptin-like"/>
</dbReference>
<name>A0A2C9JLL5_BIOGL</name>
<dbReference type="Pfam" id="PF01082">
    <property type="entry name" value="Cu2_monooxygen"/>
    <property type="match status" value="1"/>
</dbReference>
<evidence type="ECO:0000313" key="4">
    <source>
        <dbReference type="EnsemblMetazoa" id="BGLB004413-PB"/>
    </source>
</evidence>